<accession>A0AAD0IYR4</accession>
<dbReference type="InterPro" id="IPR038721">
    <property type="entry name" value="IS701-like_DDE_dom"/>
</dbReference>
<gene>
    <name evidence="2" type="ORF">B9Z07_10710</name>
</gene>
<dbReference type="EMBL" id="CP021067">
    <property type="protein sequence ID" value="AWG29280.1"/>
    <property type="molecule type" value="Genomic_DNA"/>
</dbReference>
<name>A0AAD0IYR4_9BURK</name>
<evidence type="ECO:0000313" key="2">
    <source>
        <dbReference type="EMBL" id="AWG29280.1"/>
    </source>
</evidence>
<dbReference type="Proteomes" id="UP000244809">
    <property type="component" value="Chromosome 1"/>
</dbReference>
<dbReference type="AlphaFoldDB" id="A0AAD0IYR4"/>
<feature type="domain" description="Transposase IS701-like DDE" evidence="1">
    <location>
        <begin position="49"/>
        <end position="90"/>
    </location>
</feature>
<proteinExistence type="predicted"/>
<organism evidence="2 3">
    <name type="scientific">Burkholderia cenocepacia</name>
    <dbReference type="NCBI Taxonomy" id="95486"/>
    <lineage>
        <taxon>Bacteria</taxon>
        <taxon>Pseudomonadati</taxon>
        <taxon>Pseudomonadota</taxon>
        <taxon>Betaproteobacteria</taxon>
        <taxon>Burkholderiales</taxon>
        <taxon>Burkholderiaceae</taxon>
        <taxon>Burkholderia</taxon>
        <taxon>Burkholderia cepacia complex</taxon>
    </lineage>
</organism>
<protein>
    <recommendedName>
        <fullName evidence="1">Transposase IS701-like DDE domain-containing protein</fullName>
    </recommendedName>
</protein>
<evidence type="ECO:0000259" key="1">
    <source>
        <dbReference type="Pfam" id="PF13546"/>
    </source>
</evidence>
<reference evidence="2 3" key="1">
    <citation type="submission" date="2017-04" db="EMBL/GenBank/DDBJ databases">
        <title>Complete genome sequence of Burkholderia cenocepacia PC184 Midwest clone.</title>
        <authorList>
            <person name="Mulks M.H."/>
            <person name="Cooper V.S."/>
        </authorList>
    </citation>
    <scope>NUCLEOTIDE SEQUENCE [LARGE SCALE GENOMIC DNA]</scope>
    <source>
        <strain evidence="2 3">PC184 Mulks</strain>
    </source>
</reference>
<sequence length="95" mass="11072">MDYLQSSPRFCPHPRWVKTRWKSTLGNHVELFARFHTDLDESVAIMEHLCEALGHKDRESGFKGYCRALMLPIRRTSVEPMAAQLQPEHVSARHQ</sequence>
<dbReference type="Pfam" id="PF13546">
    <property type="entry name" value="DDE_5"/>
    <property type="match status" value="1"/>
</dbReference>
<evidence type="ECO:0000313" key="3">
    <source>
        <dbReference type="Proteomes" id="UP000244809"/>
    </source>
</evidence>